<dbReference type="Proteomes" id="UP000187209">
    <property type="component" value="Unassembled WGS sequence"/>
</dbReference>
<proteinExistence type="predicted"/>
<keyword evidence="5 6" id="KW-0472">Membrane</keyword>
<feature type="transmembrane region" description="Helical" evidence="6">
    <location>
        <begin position="370"/>
        <end position="391"/>
    </location>
</feature>
<dbReference type="InterPro" id="IPR052983">
    <property type="entry name" value="MFS_Riboflavin_Transporter"/>
</dbReference>
<feature type="transmembrane region" description="Helical" evidence="6">
    <location>
        <begin position="143"/>
        <end position="166"/>
    </location>
</feature>
<protein>
    <recommendedName>
        <fullName evidence="9">Major facilitator superfamily (MFS) profile domain-containing protein</fullName>
    </recommendedName>
</protein>
<organism evidence="7 8">
    <name type="scientific">Stentor coeruleus</name>
    <dbReference type="NCBI Taxonomy" id="5963"/>
    <lineage>
        <taxon>Eukaryota</taxon>
        <taxon>Sar</taxon>
        <taxon>Alveolata</taxon>
        <taxon>Ciliophora</taxon>
        <taxon>Postciliodesmatophora</taxon>
        <taxon>Heterotrichea</taxon>
        <taxon>Heterotrichida</taxon>
        <taxon>Stentoridae</taxon>
        <taxon>Stentor</taxon>
    </lineage>
</organism>
<evidence type="ECO:0000256" key="4">
    <source>
        <dbReference type="ARBA" id="ARBA00022989"/>
    </source>
</evidence>
<feature type="transmembrane region" description="Helical" evidence="6">
    <location>
        <begin position="108"/>
        <end position="131"/>
    </location>
</feature>
<feature type="transmembrane region" description="Helical" evidence="6">
    <location>
        <begin position="397"/>
        <end position="420"/>
    </location>
</feature>
<evidence type="ECO:0000256" key="2">
    <source>
        <dbReference type="ARBA" id="ARBA00022448"/>
    </source>
</evidence>
<evidence type="ECO:0000313" key="7">
    <source>
        <dbReference type="EMBL" id="OMJ74522.1"/>
    </source>
</evidence>
<keyword evidence="8" id="KW-1185">Reference proteome</keyword>
<dbReference type="GO" id="GO:0022857">
    <property type="term" value="F:transmembrane transporter activity"/>
    <property type="evidence" value="ECO:0007669"/>
    <property type="project" value="InterPro"/>
</dbReference>
<gene>
    <name evidence="7" type="ORF">SteCoe_26524</name>
</gene>
<name>A0A1R2BCL3_9CILI</name>
<evidence type="ECO:0000256" key="5">
    <source>
        <dbReference type="ARBA" id="ARBA00023136"/>
    </source>
</evidence>
<feature type="transmembrane region" description="Helical" evidence="6">
    <location>
        <begin position="279"/>
        <end position="297"/>
    </location>
</feature>
<evidence type="ECO:0000256" key="6">
    <source>
        <dbReference type="SAM" id="Phobius"/>
    </source>
</evidence>
<feature type="transmembrane region" description="Helical" evidence="6">
    <location>
        <begin position="12"/>
        <end position="37"/>
    </location>
</feature>
<evidence type="ECO:0000256" key="3">
    <source>
        <dbReference type="ARBA" id="ARBA00022692"/>
    </source>
</evidence>
<feature type="transmembrane region" description="Helical" evidence="6">
    <location>
        <begin position="309"/>
        <end position="329"/>
    </location>
</feature>
<dbReference type="EMBL" id="MPUH01000745">
    <property type="protein sequence ID" value="OMJ74522.1"/>
    <property type="molecule type" value="Genomic_DNA"/>
</dbReference>
<keyword evidence="3 6" id="KW-0812">Transmembrane</keyword>
<sequence length="437" mass="48472">MGFYSKTDFGRKVISLIGAFLIHFVIGTTYTTSNLSIYIASYLREKGSSITLQELNILFPLQIAIATSSTLIGTMFTTKFNQYLTVCIGNSLVILSVFITSFLTDPIIVILVFGIMYGFGCGLSYTTPLMISWSHFPNHKGRISGIIISGFGFGTTVFNLISTHIINPDNKKPSHKHNGTKYFSDDVSSRLPNTLRILALCYFIISLIGILLLGKIIKPKGQNDLQESTIDECPSLKSGLKTKTFSILFLLGFISNMPGLYVASAYKSYGSSEINDDDFLALTGALGSVFNGSFRYVWAQLMDKSSFKVIISILLMFQLCFLGSLYFVSQFKIVFLLWICGIYACEGGLATLFPSVIVKCFGKMTGTKIFGVYYYSVALSAISGFVIQLFVIEYFGYLAMFLVMAGLTLASIFIVYFVFVEENPWKNQNKYFLGGIN</sequence>
<dbReference type="GO" id="GO:0016020">
    <property type="term" value="C:membrane"/>
    <property type="evidence" value="ECO:0007669"/>
    <property type="project" value="UniProtKB-SubCell"/>
</dbReference>
<dbReference type="OrthoDB" id="289951at2759"/>
<evidence type="ECO:0008006" key="9">
    <source>
        <dbReference type="Google" id="ProtNLM"/>
    </source>
</evidence>
<feature type="transmembrane region" description="Helical" evidence="6">
    <location>
        <begin position="194"/>
        <end position="213"/>
    </location>
</feature>
<evidence type="ECO:0000313" key="8">
    <source>
        <dbReference type="Proteomes" id="UP000187209"/>
    </source>
</evidence>
<dbReference type="PANTHER" id="PTHR43385:SF1">
    <property type="entry name" value="RIBOFLAVIN TRANSPORTER RIBJ"/>
    <property type="match status" value="1"/>
</dbReference>
<feature type="transmembrane region" description="Helical" evidence="6">
    <location>
        <begin position="245"/>
        <end position="267"/>
    </location>
</feature>
<comment type="subcellular location">
    <subcellularLocation>
        <location evidence="1">Membrane</location>
        <topology evidence="1">Multi-pass membrane protein</topology>
    </subcellularLocation>
</comment>
<dbReference type="PANTHER" id="PTHR43385">
    <property type="entry name" value="RIBOFLAVIN TRANSPORTER RIBJ"/>
    <property type="match status" value="1"/>
</dbReference>
<comment type="caution">
    <text evidence="7">The sequence shown here is derived from an EMBL/GenBank/DDBJ whole genome shotgun (WGS) entry which is preliminary data.</text>
</comment>
<accession>A0A1R2BCL3</accession>
<dbReference type="Pfam" id="PF07690">
    <property type="entry name" value="MFS_1"/>
    <property type="match status" value="1"/>
</dbReference>
<evidence type="ECO:0000256" key="1">
    <source>
        <dbReference type="ARBA" id="ARBA00004141"/>
    </source>
</evidence>
<dbReference type="SUPFAM" id="SSF103473">
    <property type="entry name" value="MFS general substrate transporter"/>
    <property type="match status" value="1"/>
</dbReference>
<dbReference type="AlphaFoldDB" id="A0A1R2BCL3"/>
<dbReference type="Gene3D" id="1.20.1250.20">
    <property type="entry name" value="MFS general substrate transporter like domains"/>
    <property type="match status" value="2"/>
</dbReference>
<keyword evidence="2" id="KW-0813">Transport</keyword>
<feature type="transmembrane region" description="Helical" evidence="6">
    <location>
        <begin position="335"/>
        <end position="358"/>
    </location>
</feature>
<dbReference type="InterPro" id="IPR036259">
    <property type="entry name" value="MFS_trans_sf"/>
</dbReference>
<keyword evidence="4 6" id="KW-1133">Transmembrane helix</keyword>
<feature type="transmembrane region" description="Helical" evidence="6">
    <location>
        <begin position="57"/>
        <end position="76"/>
    </location>
</feature>
<reference evidence="7 8" key="1">
    <citation type="submission" date="2016-11" db="EMBL/GenBank/DDBJ databases">
        <title>The macronuclear genome of Stentor coeruleus: a giant cell with tiny introns.</title>
        <authorList>
            <person name="Slabodnick M."/>
            <person name="Ruby J.G."/>
            <person name="Reiff S.B."/>
            <person name="Swart E.C."/>
            <person name="Gosai S."/>
            <person name="Prabakaran S."/>
            <person name="Witkowska E."/>
            <person name="Larue G.E."/>
            <person name="Fisher S."/>
            <person name="Freeman R.M."/>
            <person name="Gunawardena J."/>
            <person name="Chu W."/>
            <person name="Stover N.A."/>
            <person name="Gregory B.D."/>
            <person name="Nowacki M."/>
            <person name="Derisi J."/>
            <person name="Roy S.W."/>
            <person name="Marshall W.F."/>
            <person name="Sood P."/>
        </authorList>
    </citation>
    <scope>NUCLEOTIDE SEQUENCE [LARGE SCALE GENOMIC DNA]</scope>
    <source>
        <strain evidence="7">WM001</strain>
    </source>
</reference>
<dbReference type="InterPro" id="IPR011701">
    <property type="entry name" value="MFS"/>
</dbReference>